<reference evidence="5 6" key="1">
    <citation type="journal article" date="2022" name="Nat. Genet.">
        <title>Improved pea reference genome and pan-genome highlight genomic features and evolutionary characteristics.</title>
        <authorList>
            <person name="Yang T."/>
            <person name="Liu R."/>
            <person name="Luo Y."/>
            <person name="Hu S."/>
            <person name="Wang D."/>
            <person name="Wang C."/>
            <person name="Pandey M.K."/>
            <person name="Ge S."/>
            <person name="Xu Q."/>
            <person name="Li N."/>
            <person name="Li G."/>
            <person name="Huang Y."/>
            <person name="Saxena R.K."/>
            <person name="Ji Y."/>
            <person name="Li M."/>
            <person name="Yan X."/>
            <person name="He Y."/>
            <person name="Liu Y."/>
            <person name="Wang X."/>
            <person name="Xiang C."/>
            <person name="Varshney R.K."/>
            <person name="Ding H."/>
            <person name="Gao S."/>
            <person name="Zong X."/>
        </authorList>
    </citation>
    <scope>NUCLEOTIDE SEQUENCE [LARGE SCALE GENOMIC DNA]</scope>
    <source>
        <strain evidence="5 6">cv. Zhongwan 6</strain>
    </source>
</reference>
<keyword evidence="2" id="KW-0808">Transferase</keyword>
<dbReference type="InterPro" id="IPR050088">
    <property type="entry name" value="IspD/TarI_cytidylyltransf_bact"/>
</dbReference>
<evidence type="ECO:0000256" key="2">
    <source>
        <dbReference type="ARBA" id="ARBA00022679"/>
    </source>
</evidence>
<dbReference type="AlphaFoldDB" id="A0A9D4WTM9"/>
<dbReference type="EMBL" id="JAMSHJ010000005">
    <property type="protein sequence ID" value="KAI5407519.1"/>
    <property type="molecule type" value="Genomic_DNA"/>
</dbReference>
<dbReference type="InterPro" id="IPR034683">
    <property type="entry name" value="IspD/TarI"/>
</dbReference>
<keyword evidence="6" id="KW-1185">Reference proteome</keyword>
<dbReference type="Proteomes" id="UP001058974">
    <property type="component" value="Chromosome 5"/>
</dbReference>
<dbReference type="Gramene" id="Psat05G0368600-T1">
    <property type="protein sequence ID" value="KAI5407520.1"/>
    <property type="gene ID" value="KIW84_053686"/>
</dbReference>
<proteinExistence type="inferred from homology"/>
<dbReference type="GO" id="GO:0050518">
    <property type="term" value="F:2-C-methyl-D-erythritol 4-phosphate cytidylyltransferase activity"/>
    <property type="evidence" value="ECO:0007669"/>
    <property type="project" value="TreeGrafter"/>
</dbReference>
<gene>
    <name evidence="4" type="ORF">KIW84_053685</name>
    <name evidence="5" type="ORF">KIW84_053686</name>
</gene>
<dbReference type="PANTHER" id="PTHR32125">
    <property type="entry name" value="2-C-METHYL-D-ERYTHRITOL 4-PHOSPHATE CYTIDYLYLTRANSFERASE, CHLOROPLASTIC"/>
    <property type="match status" value="1"/>
</dbReference>
<organism evidence="5 6">
    <name type="scientific">Pisum sativum</name>
    <name type="common">Garden pea</name>
    <name type="synonym">Lathyrus oleraceus</name>
    <dbReference type="NCBI Taxonomy" id="3888"/>
    <lineage>
        <taxon>Eukaryota</taxon>
        <taxon>Viridiplantae</taxon>
        <taxon>Streptophyta</taxon>
        <taxon>Embryophyta</taxon>
        <taxon>Tracheophyta</taxon>
        <taxon>Spermatophyta</taxon>
        <taxon>Magnoliopsida</taxon>
        <taxon>eudicotyledons</taxon>
        <taxon>Gunneridae</taxon>
        <taxon>Pentapetalae</taxon>
        <taxon>rosids</taxon>
        <taxon>fabids</taxon>
        <taxon>Fabales</taxon>
        <taxon>Fabaceae</taxon>
        <taxon>Papilionoideae</taxon>
        <taxon>50 kb inversion clade</taxon>
        <taxon>NPAAA clade</taxon>
        <taxon>Hologalegina</taxon>
        <taxon>IRL clade</taxon>
        <taxon>Fabeae</taxon>
        <taxon>Lathyrus</taxon>
    </lineage>
</organism>
<comment type="caution">
    <text evidence="5">The sequence shown here is derived from an EMBL/GenBank/DDBJ whole genome shotgun (WGS) entry which is preliminary data.</text>
</comment>
<dbReference type="EMBL" id="JAMSHJ010000005">
    <property type="protein sequence ID" value="KAI5407520.1"/>
    <property type="molecule type" value="Genomic_DNA"/>
</dbReference>
<dbReference type="Gene3D" id="3.90.550.10">
    <property type="entry name" value="Spore Coat Polysaccharide Biosynthesis Protein SpsA, Chain A"/>
    <property type="match status" value="1"/>
</dbReference>
<dbReference type="InterPro" id="IPR029044">
    <property type="entry name" value="Nucleotide-diphossugar_trans"/>
</dbReference>
<comment type="similarity">
    <text evidence="1">Belongs to the IspD/TarI cytidylyltransferase family. IspD subfamily.</text>
</comment>
<evidence type="ECO:0000256" key="1">
    <source>
        <dbReference type="ARBA" id="ARBA00009789"/>
    </source>
</evidence>
<accession>A0A9D4WTM9</accession>
<evidence type="ECO:0000313" key="5">
    <source>
        <dbReference type="EMBL" id="KAI5407520.1"/>
    </source>
</evidence>
<evidence type="ECO:0000313" key="6">
    <source>
        <dbReference type="Proteomes" id="UP001058974"/>
    </source>
</evidence>
<dbReference type="PANTHER" id="PTHR32125:SF4">
    <property type="entry name" value="2-C-METHYL-D-ERYTHRITOL 4-PHOSPHATE CYTIDYLYLTRANSFERASE, CHLOROPLASTIC"/>
    <property type="match status" value="1"/>
</dbReference>
<protein>
    <submittedName>
        <fullName evidence="5">Uncharacterized protein</fullName>
    </submittedName>
</protein>
<evidence type="ECO:0000256" key="3">
    <source>
        <dbReference type="ARBA" id="ARBA00022695"/>
    </source>
</evidence>
<keyword evidence="3" id="KW-0548">Nucleotidyltransferase</keyword>
<dbReference type="Pfam" id="PF01128">
    <property type="entry name" value="IspD"/>
    <property type="match status" value="1"/>
</dbReference>
<evidence type="ECO:0000313" key="4">
    <source>
        <dbReference type="EMBL" id="KAI5407519.1"/>
    </source>
</evidence>
<sequence length="119" mass="13121">MGVTMPKRDSFEDEKRNCQAGFKYALPDVEKVLEGGLLNEVVVLGVPPKATIKEANNDSFVVRTLGRKTLWEMQTPQTQQLVIATIQSDIPVAADQHNIQQHTRVTGNIGLRLVPDLAA</sequence>
<dbReference type="Gramene" id="Psat05G0368500-T1">
    <property type="protein sequence ID" value="KAI5407519.1"/>
    <property type="gene ID" value="KIW84_053685"/>
</dbReference>
<name>A0A9D4WTM9_PEA</name>